<dbReference type="InterPro" id="IPR000014">
    <property type="entry name" value="PAS"/>
</dbReference>
<dbReference type="InterPro" id="IPR023088">
    <property type="entry name" value="PDEase"/>
</dbReference>
<accession>A0A674A3E3</accession>
<keyword evidence="13" id="KW-1185">Reference proteome</keyword>
<dbReference type="GO" id="GO:0006198">
    <property type="term" value="P:cAMP catabolic process"/>
    <property type="evidence" value="ECO:0007669"/>
    <property type="project" value="UniProtKB-UniPathway"/>
</dbReference>
<dbReference type="InterPro" id="IPR035965">
    <property type="entry name" value="PAS-like_dom_sf"/>
</dbReference>
<feature type="binding site" evidence="8">
    <location>
        <position position="514"/>
    </location>
    <ligand>
        <name>Zn(2+)</name>
        <dbReference type="ChEBI" id="CHEBI:29105"/>
        <label>2</label>
    </ligand>
</feature>
<dbReference type="Pfam" id="PF08629">
    <property type="entry name" value="PDE8"/>
    <property type="match status" value="1"/>
</dbReference>
<dbReference type="PROSITE" id="PS51845">
    <property type="entry name" value="PDEASE_I_2"/>
    <property type="match status" value="1"/>
</dbReference>
<feature type="binding site" evidence="7">
    <location>
        <position position="514"/>
    </location>
    <ligand>
        <name>AMP</name>
        <dbReference type="ChEBI" id="CHEBI:456215"/>
    </ligand>
</feature>
<evidence type="ECO:0000256" key="2">
    <source>
        <dbReference type="ARBA" id="ARBA00006437"/>
    </source>
</evidence>
<dbReference type="PROSITE" id="PS50112">
    <property type="entry name" value="PAS"/>
    <property type="match status" value="1"/>
</dbReference>
<feature type="binding site" evidence="8">
    <location>
        <position position="514"/>
    </location>
    <ligand>
        <name>Zn(2+)</name>
        <dbReference type="ChEBI" id="CHEBI:29105"/>
        <label>1</label>
    </ligand>
</feature>
<sequence>MGCASSIHISDRVVYQSGKESDDSQQTNTTPAPGLLIKPNAIKNTFTQVQFGPMRLYEDHLEVLLVFAKEDSQNNAFCWACEKANFRCNVARTPEAALECFQEKHHDLVIIDHRHSRYFDAESLCREVLLLHFYLNGFVDRFGFCCCRPDREEASVMPLINAGFNRRYVENANMMACYNELLQLEHGEVLAQFKLRACNAIFTALEQSQEAIEITNEDQVIQYVNPAYESIMGYQQGELIGKEIIEVPKSEKNKPDLLETINSCIRKGKVSVYLMACADYQETNTSLLRSVRTVLLSWHSDEDDDDDDHHVKCHFDLSLSPHISPSLFPHRPLSLSPHLPLSLPALSPSLSPHLPLLIPTSLPTSPPLSPHISPSPYPRTIPPSEPHLPSHLAMPLSLNDIPPHVAQTMENEDSWDFDIFNLETACLKRPLTYLGLKIFSRFGVCEFLSCPEATLRSWLQGIEANYHSTNSYHNSSHAADVLHATAYFLCKERVKQSLEQIDEVASLIAATVHDVDHPGRTNSFLCNAGSELAILYNDTAVLESHHAALAFQITTRDDKCNIFKNMERNEYRTLRQAIIDMVLATEMTKHFEHVNKFVNSINKPLAALEENGESVKGILTSPDNRILVKRMLIKCADISNPCRPLELCIEWAGRISEEYFAQTDEEKRQSLPVVMPVFDRNTCSIPKSQISFIDYFITDMFDAWDAFADLPNLMQHLDNNFKYWKGLDERKLHSLRPPPE</sequence>
<dbReference type="InterPro" id="IPR013767">
    <property type="entry name" value="PAS_fold"/>
</dbReference>
<keyword evidence="4 9" id="KW-0378">Hydrolase</keyword>
<dbReference type="PRINTS" id="PR00387">
    <property type="entry name" value="PDIESTERASE1"/>
</dbReference>
<organism evidence="12 13">
    <name type="scientific">Salmo trutta</name>
    <name type="common">Brown trout</name>
    <dbReference type="NCBI Taxonomy" id="8032"/>
    <lineage>
        <taxon>Eukaryota</taxon>
        <taxon>Metazoa</taxon>
        <taxon>Chordata</taxon>
        <taxon>Craniata</taxon>
        <taxon>Vertebrata</taxon>
        <taxon>Euteleostomi</taxon>
        <taxon>Actinopterygii</taxon>
        <taxon>Neopterygii</taxon>
        <taxon>Teleostei</taxon>
        <taxon>Protacanthopterygii</taxon>
        <taxon>Salmoniformes</taxon>
        <taxon>Salmonidae</taxon>
        <taxon>Salmoninae</taxon>
        <taxon>Salmo</taxon>
    </lineage>
</organism>
<dbReference type="Gene3D" id="3.30.450.20">
    <property type="entry name" value="PAS domain"/>
    <property type="match status" value="1"/>
</dbReference>
<dbReference type="Pfam" id="PF23198">
    <property type="entry name" value="PDE8A_N"/>
    <property type="match status" value="1"/>
</dbReference>
<dbReference type="GO" id="GO:0046872">
    <property type="term" value="F:metal ion binding"/>
    <property type="evidence" value="ECO:0007669"/>
    <property type="project" value="UniProtKB-KW"/>
</dbReference>
<evidence type="ECO:0000256" key="5">
    <source>
        <dbReference type="ARBA" id="ARBA00023149"/>
    </source>
</evidence>
<evidence type="ECO:0000256" key="8">
    <source>
        <dbReference type="PIRSR" id="PIRSR623088-3"/>
    </source>
</evidence>
<evidence type="ECO:0000259" key="10">
    <source>
        <dbReference type="PROSITE" id="PS50112"/>
    </source>
</evidence>
<comment type="similarity">
    <text evidence="2">Belongs to the cyclic nucleotide phosphodiesterase family. PDE8 subfamily.</text>
</comment>
<feature type="domain" description="PDEase" evidence="11">
    <location>
        <begin position="397"/>
        <end position="731"/>
    </location>
</feature>
<dbReference type="AlphaFoldDB" id="A0A674A3E3"/>
<dbReference type="InterPro" id="IPR003607">
    <property type="entry name" value="HD/PDEase_dom"/>
</dbReference>
<evidence type="ECO:0000256" key="9">
    <source>
        <dbReference type="RuleBase" id="RU363067"/>
    </source>
</evidence>
<dbReference type="UniPathway" id="UPA00762">
    <property type="reaction ID" value="UER00747"/>
</dbReference>
<dbReference type="InterPro" id="IPR036971">
    <property type="entry name" value="PDEase_catalytic_dom_sf"/>
</dbReference>
<evidence type="ECO:0000256" key="1">
    <source>
        <dbReference type="ARBA" id="ARBA00004703"/>
    </source>
</evidence>
<dbReference type="InParanoid" id="A0A674A3E3"/>
<dbReference type="CDD" id="cd00130">
    <property type="entry name" value="PAS"/>
    <property type="match status" value="1"/>
</dbReference>
<reference evidence="12" key="1">
    <citation type="submission" date="2025-08" db="UniProtKB">
        <authorList>
            <consortium name="Ensembl"/>
        </authorList>
    </citation>
    <scope>IDENTIFICATION</scope>
</reference>
<feature type="binding site" evidence="7">
    <location>
        <begin position="473"/>
        <end position="477"/>
    </location>
    <ligand>
        <name>AMP</name>
        <dbReference type="ChEBI" id="CHEBI:456215"/>
    </ligand>
</feature>
<dbReference type="OMA" id="CAWRATR"/>
<dbReference type="GO" id="GO:0004115">
    <property type="term" value="F:3',5'-cyclic-AMP phosphodiesterase activity"/>
    <property type="evidence" value="ECO:0007669"/>
    <property type="project" value="UniProtKB-ARBA"/>
</dbReference>
<comment type="pathway">
    <text evidence="1">Purine metabolism; 3',5'-cyclic AMP degradation; AMP from 3',5'-cyclic AMP: step 1/1.</text>
</comment>
<evidence type="ECO:0000256" key="6">
    <source>
        <dbReference type="PIRSR" id="PIRSR623088-1"/>
    </source>
</evidence>
<dbReference type="Pfam" id="PF00989">
    <property type="entry name" value="PAS"/>
    <property type="match status" value="1"/>
</dbReference>
<dbReference type="InterPro" id="IPR057304">
    <property type="entry name" value="PDE8-like_REC_N"/>
</dbReference>
<dbReference type="SMART" id="SM00471">
    <property type="entry name" value="HDc"/>
    <property type="match status" value="1"/>
</dbReference>
<dbReference type="InterPro" id="IPR002073">
    <property type="entry name" value="PDEase_catalytic_dom"/>
</dbReference>
<keyword evidence="3 8" id="KW-0479">Metal-binding</keyword>
<evidence type="ECO:0000256" key="4">
    <source>
        <dbReference type="ARBA" id="ARBA00022801"/>
    </source>
</evidence>
<name>A0A674A3E3_SALTR</name>
<dbReference type="InterPro" id="IPR023174">
    <property type="entry name" value="PDEase_CS"/>
</dbReference>
<feature type="binding site" evidence="8">
    <location>
        <position position="513"/>
    </location>
    <ligand>
        <name>Zn(2+)</name>
        <dbReference type="ChEBI" id="CHEBI:29105"/>
        <label>1</label>
    </ligand>
</feature>
<reference evidence="12" key="2">
    <citation type="submission" date="2025-09" db="UniProtKB">
        <authorList>
            <consortium name="Ensembl"/>
        </authorList>
    </citation>
    <scope>IDENTIFICATION</scope>
</reference>
<feature type="domain" description="PAS" evidence="10">
    <location>
        <begin position="197"/>
        <end position="268"/>
    </location>
</feature>
<dbReference type="PROSITE" id="PS00126">
    <property type="entry name" value="PDEASE_I_1"/>
    <property type="match status" value="1"/>
</dbReference>
<feature type="active site" description="Proton donor" evidence="6">
    <location>
        <position position="473"/>
    </location>
</feature>
<dbReference type="Ensembl" id="ENSSTUT00000056495.1">
    <property type="protein sequence ID" value="ENSSTUP00000054019.1"/>
    <property type="gene ID" value="ENSSTUG00000022848.1"/>
</dbReference>
<dbReference type="EC" id="3.1.4.-" evidence="9"/>
<feature type="binding site" evidence="8">
    <location>
        <position position="477"/>
    </location>
    <ligand>
        <name>Zn(2+)</name>
        <dbReference type="ChEBI" id="CHEBI:29105"/>
        <label>1</label>
    </ligand>
</feature>
<dbReference type="SUPFAM" id="SSF55785">
    <property type="entry name" value="PYP-like sensor domain (PAS domain)"/>
    <property type="match status" value="1"/>
</dbReference>
<dbReference type="SMART" id="SM00091">
    <property type="entry name" value="PAS"/>
    <property type="match status" value="1"/>
</dbReference>
<dbReference type="PANTHER" id="PTHR11347">
    <property type="entry name" value="CYCLIC NUCLEOTIDE PHOSPHODIESTERASE"/>
    <property type="match status" value="1"/>
</dbReference>
<dbReference type="GeneTree" id="ENSGT00940000156422"/>
<evidence type="ECO:0000313" key="12">
    <source>
        <dbReference type="Ensembl" id="ENSSTUP00000054019.1"/>
    </source>
</evidence>
<evidence type="ECO:0000256" key="3">
    <source>
        <dbReference type="ARBA" id="ARBA00022723"/>
    </source>
</evidence>
<gene>
    <name evidence="12" type="primary">LOC115182358</name>
</gene>
<dbReference type="GO" id="GO:0007165">
    <property type="term" value="P:signal transduction"/>
    <property type="evidence" value="ECO:0007669"/>
    <property type="project" value="InterPro"/>
</dbReference>
<feature type="binding site" evidence="7">
    <location>
        <position position="689"/>
    </location>
    <ligand>
        <name>AMP</name>
        <dbReference type="ChEBI" id="CHEBI:456215"/>
    </ligand>
</feature>
<dbReference type="Pfam" id="PF00233">
    <property type="entry name" value="PDEase_I"/>
    <property type="match status" value="1"/>
</dbReference>
<dbReference type="CDD" id="cd00077">
    <property type="entry name" value="HDc"/>
    <property type="match status" value="1"/>
</dbReference>
<dbReference type="FunFam" id="1.10.1300.10:FF:000002">
    <property type="entry name" value="Phosphodiesterase"/>
    <property type="match status" value="1"/>
</dbReference>
<keyword evidence="5" id="KW-0114">cAMP</keyword>
<dbReference type="SUPFAM" id="SSF109604">
    <property type="entry name" value="HD-domain/PDEase-like"/>
    <property type="match status" value="1"/>
</dbReference>
<comment type="cofactor">
    <cofactor evidence="9">
        <name>a divalent metal cation</name>
        <dbReference type="ChEBI" id="CHEBI:60240"/>
    </cofactor>
    <text evidence="9">Binds 2 divalent metal cations per subunit. Site 1 may preferentially bind zinc ions, while site 2 has a preference for magnesium and/or manganese ions.</text>
</comment>
<proteinExistence type="inferred from homology"/>
<dbReference type="GO" id="GO:0006355">
    <property type="term" value="P:regulation of DNA-templated transcription"/>
    <property type="evidence" value="ECO:0007669"/>
    <property type="project" value="InterPro"/>
</dbReference>
<evidence type="ECO:0000259" key="11">
    <source>
        <dbReference type="PROSITE" id="PS51845"/>
    </source>
</evidence>
<protein>
    <recommendedName>
        <fullName evidence="9">Phosphodiesterase</fullName>
        <ecNumber evidence="9">3.1.4.-</ecNumber>
    </recommendedName>
</protein>
<evidence type="ECO:0000313" key="13">
    <source>
        <dbReference type="Proteomes" id="UP000472277"/>
    </source>
</evidence>
<dbReference type="Proteomes" id="UP000472277">
    <property type="component" value="Unassembled WGS sequence"/>
</dbReference>
<feature type="binding site" evidence="7">
    <location>
        <position position="637"/>
    </location>
    <ligand>
        <name>AMP</name>
        <dbReference type="ChEBI" id="CHEBI:456215"/>
    </ligand>
</feature>
<dbReference type="Gene3D" id="1.10.1300.10">
    <property type="entry name" value="3'5'-cyclic nucleotide phosphodiesterase, catalytic domain"/>
    <property type="match status" value="1"/>
</dbReference>
<feature type="binding site" evidence="8">
    <location>
        <position position="637"/>
    </location>
    <ligand>
        <name>Zn(2+)</name>
        <dbReference type="ChEBI" id="CHEBI:29105"/>
        <label>1</label>
    </ligand>
</feature>
<evidence type="ECO:0000256" key="7">
    <source>
        <dbReference type="PIRSR" id="PIRSR623088-2"/>
    </source>
</evidence>
<dbReference type="NCBIfam" id="TIGR00229">
    <property type="entry name" value="sensory_box"/>
    <property type="match status" value="1"/>
</dbReference>